<evidence type="ECO:0000256" key="5">
    <source>
        <dbReference type="ARBA" id="ARBA00022917"/>
    </source>
</evidence>
<dbReference type="PROSITE" id="PS50861">
    <property type="entry name" value="AA_TRNA_LIGASE_II_GLYAB"/>
    <property type="match status" value="1"/>
</dbReference>
<evidence type="ECO:0000313" key="9">
    <source>
        <dbReference type="EMBL" id="PSM52599.1"/>
    </source>
</evidence>
<dbReference type="InterPro" id="IPR015944">
    <property type="entry name" value="Gly-tRNA-synth_bsu"/>
</dbReference>
<accession>A0A2P8R283</accession>
<evidence type="ECO:0000313" key="10">
    <source>
        <dbReference type="Proteomes" id="UP000240535"/>
    </source>
</evidence>
<dbReference type="InterPro" id="IPR006194">
    <property type="entry name" value="Gly-tRNA-synth_heterodimer"/>
</dbReference>
<evidence type="ECO:0000256" key="8">
    <source>
        <dbReference type="HAMAP-Rule" id="MF_00255"/>
    </source>
</evidence>
<comment type="caution">
    <text evidence="9">The sequence shown here is derived from an EMBL/GenBank/DDBJ whole genome shotgun (WGS) entry which is preliminary data.</text>
</comment>
<dbReference type="Pfam" id="PF02092">
    <property type="entry name" value="tRNA_synt_2f"/>
    <property type="match status" value="1"/>
</dbReference>
<dbReference type="NCBIfam" id="TIGR00211">
    <property type="entry name" value="glyS"/>
    <property type="match status" value="1"/>
</dbReference>
<dbReference type="HAMAP" id="MF_00255">
    <property type="entry name" value="Gly_tRNA_synth_beta"/>
    <property type="match status" value="1"/>
</dbReference>
<comment type="subcellular location">
    <subcellularLocation>
        <location evidence="8">Cytoplasm</location>
    </subcellularLocation>
</comment>
<evidence type="ECO:0000256" key="4">
    <source>
        <dbReference type="ARBA" id="ARBA00022840"/>
    </source>
</evidence>
<organism evidence="9 10">
    <name type="scientific">Campylobacter blaseri</name>
    <dbReference type="NCBI Taxonomy" id="2042961"/>
    <lineage>
        <taxon>Bacteria</taxon>
        <taxon>Pseudomonadati</taxon>
        <taxon>Campylobacterota</taxon>
        <taxon>Epsilonproteobacteria</taxon>
        <taxon>Campylobacterales</taxon>
        <taxon>Campylobacteraceae</taxon>
        <taxon>Campylobacter</taxon>
    </lineage>
</organism>
<dbReference type="Proteomes" id="UP000240535">
    <property type="component" value="Unassembled WGS sequence"/>
</dbReference>
<keyword evidence="5 8" id="KW-0648">Protein biosynthesis</keyword>
<evidence type="ECO:0000256" key="1">
    <source>
        <dbReference type="ARBA" id="ARBA00008226"/>
    </source>
</evidence>
<dbReference type="EMBL" id="PDHH01000002">
    <property type="protein sequence ID" value="PSM52599.1"/>
    <property type="molecule type" value="Genomic_DNA"/>
</dbReference>
<evidence type="ECO:0000256" key="7">
    <source>
        <dbReference type="ARBA" id="ARBA00047937"/>
    </source>
</evidence>
<keyword evidence="10" id="KW-1185">Reference proteome</keyword>
<proteinExistence type="inferred from homology"/>
<dbReference type="OrthoDB" id="9775440at2"/>
<keyword evidence="2 8" id="KW-0436">Ligase</keyword>
<keyword evidence="4 8" id="KW-0067">ATP-binding</keyword>
<dbReference type="RefSeq" id="WP_106870241.1">
    <property type="nucleotide sequence ID" value="NZ_CP053841.1"/>
</dbReference>
<dbReference type="GO" id="GO:0006426">
    <property type="term" value="P:glycyl-tRNA aminoacylation"/>
    <property type="evidence" value="ECO:0007669"/>
    <property type="project" value="UniProtKB-UniRule"/>
</dbReference>
<name>A0A2P8R283_9BACT</name>
<reference evidence="10" key="1">
    <citation type="submission" date="2017-10" db="EMBL/GenBank/DDBJ databases">
        <title>Campylobacter species from seals.</title>
        <authorList>
            <person name="Gilbert M.J."/>
            <person name="Zomer A.L."/>
            <person name="Timmerman A.J."/>
            <person name="Duim B."/>
            <person name="Wagenaar J.A."/>
        </authorList>
    </citation>
    <scope>NUCLEOTIDE SEQUENCE [LARGE SCALE GENOMIC DNA]</scope>
    <source>
        <strain evidence="10">17S00004-5</strain>
    </source>
</reference>
<evidence type="ECO:0000256" key="3">
    <source>
        <dbReference type="ARBA" id="ARBA00022741"/>
    </source>
</evidence>
<dbReference type="PRINTS" id="PR01045">
    <property type="entry name" value="TRNASYNTHGB"/>
</dbReference>
<dbReference type="GO" id="GO:0004820">
    <property type="term" value="F:glycine-tRNA ligase activity"/>
    <property type="evidence" value="ECO:0007669"/>
    <property type="project" value="UniProtKB-UniRule"/>
</dbReference>
<protein>
    <recommendedName>
        <fullName evidence="8">Glycine--tRNA ligase beta subunit</fullName>
        <ecNumber evidence="8">6.1.1.14</ecNumber>
    </recommendedName>
    <alternativeName>
        <fullName evidence="8">Glycyl-tRNA synthetase beta subunit</fullName>
        <shortName evidence="8">GlyRS</shortName>
    </alternativeName>
</protein>
<keyword evidence="6 8" id="KW-0030">Aminoacyl-tRNA synthetase</keyword>
<dbReference type="GO" id="GO:0005524">
    <property type="term" value="F:ATP binding"/>
    <property type="evidence" value="ECO:0007669"/>
    <property type="project" value="UniProtKB-UniRule"/>
</dbReference>
<dbReference type="GO" id="GO:0005829">
    <property type="term" value="C:cytosol"/>
    <property type="evidence" value="ECO:0007669"/>
    <property type="project" value="TreeGrafter"/>
</dbReference>
<keyword evidence="3 8" id="KW-0547">Nucleotide-binding</keyword>
<dbReference type="PANTHER" id="PTHR30075">
    <property type="entry name" value="GLYCYL-TRNA SYNTHETASE"/>
    <property type="match status" value="1"/>
</dbReference>
<dbReference type="AlphaFoldDB" id="A0A2P8R283"/>
<comment type="catalytic activity">
    <reaction evidence="7 8">
        <text>tRNA(Gly) + glycine + ATP = glycyl-tRNA(Gly) + AMP + diphosphate</text>
        <dbReference type="Rhea" id="RHEA:16013"/>
        <dbReference type="Rhea" id="RHEA-COMP:9664"/>
        <dbReference type="Rhea" id="RHEA-COMP:9683"/>
        <dbReference type="ChEBI" id="CHEBI:30616"/>
        <dbReference type="ChEBI" id="CHEBI:33019"/>
        <dbReference type="ChEBI" id="CHEBI:57305"/>
        <dbReference type="ChEBI" id="CHEBI:78442"/>
        <dbReference type="ChEBI" id="CHEBI:78522"/>
        <dbReference type="ChEBI" id="CHEBI:456215"/>
        <dbReference type="EC" id="6.1.1.14"/>
    </reaction>
</comment>
<dbReference type="SUPFAM" id="SSF109604">
    <property type="entry name" value="HD-domain/PDEase-like"/>
    <property type="match status" value="1"/>
</dbReference>
<dbReference type="PANTHER" id="PTHR30075:SF2">
    <property type="entry name" value="GLYCINE--TRNA LIGASE, CHLOROPLASTIC_MITOCHONDRIAL 2"/>
    <property type="match status" value="1"/>
</dbReference>
<evidence type="ECO:0000256" key="2">
    <source>
        <dbReference type="ARBA" id="ARBA00022598"/>
    </source>
</evidence>
<gene>
    <name evidence="8" type="primary">glyS</name>
    <name evidence="9" type="ORF">CQ405_02395</name>
</gene>
<dbReference type="EC" id="6.1.1.14" evidence="8"/>
<comment type="subunit">
    <text evidence="8">Tetramer of two alpha and two beta subunits.</text>
</comment>
<keyword evidence="8" id="KW-0963">Cytoplasm</keyword>
<sequence length="669" mass="76798">MRLLIEIGVEELPAIPFLKELENIKPKFIKLLDENGLSCDFSFEYTPRRLVIFSQNFPEKQKNEEIQSYGAPKNIALVDGKWSRAAQSFAKKCGISEYELEFVQKDGKEVLYFQSIKKGKDSYLVLEGLIDEFLKSLNFGKSMRWGDTEYEFIRPIRSIACVLDDKNVDIKIFGISSKMAFYPHRNFGYELISFASIDEYFKKLPEFGVVLSKTKREEKILKEFEEIEKKSGLKIELDRDLLDEIVSITEHPTALLGEFDKEFLVLPKEVIITSMKENQRYFPVFKNDKLSNHFIVVSNSLSSDNNIIIKGNEKVLRARLSDAMFFWENDIKVGLKPESLKDIVYMKELGSVYEKELRESSIALKLADIYKDKFSKNINELLKRAIMLSKADLTTSMVGEFGELQGIIGSYYAKEQNEDESIVKAINEQYLPTGENSKLPTSLFSSIVSLSSKLDNIMGLFSIGKIPTGNKDPYALRRAANGVLKIAINENISFNLPQILEEISSNYAKFDLKTVENFILDRLNTIYDTNPSIINACLHSGQRDIKALNSAIIALDEIAKDSGFKEKFTTFKRVANIIKDQKISEVDERRFELDAEKKLYNEFKNLKLELTDYKEYLNSLFGLKDKIDNFFDKVMINVDDEKIKENRVALIGQIYKAFLKVADIKEISI</sequence>
<comment type="similarity">
    <text evidence="1 8">Belongs to the class-II aminoacyl-tRNA synthetase family.</text>
</comment>
<evidence type="ECO:0000256" key="6">
    <source>
        <dbReference type="ARBA" id="ARBA00023146"/>
    </source>
</evidence>